<reference evidence="1" key="1">
    <citation type="journal article" date="2015" name="Nature">
        <title>Complex archaea that bridge the gap between prokaryotes and eukaryotes.</title>
        <authorList>
            <person name="Spang A."/>
            <person name="Saw J.H."/>
            <person name="Jorgensen S.L."/>
            <person name="Zaremba-Niedzwiedzka K."/>
            <person name="Martijn J."/>
            <person name="Lind A.E."/>
            <person name="van Eijk R."/>
            <person name="Schleper C."/>
            <person name="Guy L."/>
            <person name="Ettema T.J."/>
        </authorList>
    </citation>
    <scope>NUCLEOTIDE SEQUENCE</scope>
</reference>
<proteinExistence type="predicted"/>
<dbReference type="SUPFAM" id="SSF53756">
    <property type="entry name" value="UDP-Glycosyltransferase/glycogen phosphorylase"/>
    <property type="match status" value="1"/>
</dbReference>
<dbReference type="EMBL" id="LAZR01069977">
    <property type="protein sequence ID" value="KKK46640.1"/>
    <property type="molecule type" value="Genomic_DNA"/>
</dbReference>
<accession>A0A0F8WET6</accession>
<sequence length="310" mass="34561">PLAGDPRFPTTKPRGGETTVGGIRDYLAQYWPVSAMVRGHDNFSEHIGQMDDVVLTWGVAASEAMDACLIRDVPYILMVRWWRNVAPLPPDDLMKRDLDQSFIEDHKKLFTSAGAVITNNLYAVEVLKRWYGIEAMVSYVAIFGAPKPGGDPKGPIIFVTDNKGVRGPETIRGIARLIPEREFVVINAFEEYSEPNISATPYQRDMDSIYRQASILINPIYDHDGCGTGRVMMEAMRYGVPVVGTDRAGLMETGGVSVLRNATPEDWAATILKILSDYTGFQTEARDSFARHNAKAELDVYVNQINRLMK</sequence>
<comment type="caution">
    <text evidence="1">The sequence shown here is derived from an EMBL/GenBank/DDBJ whole genome shotgun (WGS) entry which is preliminary data.</text>
</comment>
<evidence type="ECO:0008006" key="2">
    <source>
        <dbReference type="Google" id="ProtNLM"/>
    </source>
</evidence>
<organism evidence="1">
    <name type="scientific">marine sediment metagenome</name>
    <dbReference type="NCBI Taxonomy" id="412755"/>
    <lineage>
        <taxon>unclassified sequences</taxon>
        <taxon>metagenomes</taxon>
        <taxon>ecological metagenomes</taxon>
    </lineage>
</organism>
<dbReference type="AlphaFoldDB" id="A0A0F8WET6"/>
<name>A0A0F8WET6_9ZZZZ</name>
<gene>
    <name evidence="1" type="ORF">LCGC14_3163210</name>
</gene>
<feature type="non-terminal residue" evidence="1">
    <location>
        <position position="1"/>
    </location>
</feature>
<evidence type="ECO:0000313" key="1">
    <source>
        <dbReference type="EMBL" id="KKK46640.1"/>
    </source>
</evidence>
<dbReference type="Pfam" id="PF13692">
    <property type="entry name" value="Glyco_trans_1_4"/>
    <property type="match status" value="1"/>
</dbReference>
<protein>
    <recommendedName>
        <fullName evidence="2">Glycosyl transferase family 1 domain-containing protein</fullName>
    </recommendedName>
</protein>
<dbReference type="Gene3D" id="3.40.50.2000">
    <property type="entry name" value="Glycogen Phosphorylase B"/>
    <property type="match status" value="1"/>
</dbReference>